<dbReference type="GO" id="GO:0006950">
    <property type="term" value="P:response to stress"/>
    <property type="evidence" value="ECO:0007669"/>
    <property type="project" value="UniProtKB-ARBA"/>
</dbReference>
<keyword evidence="6" id="KW-0547">Nucleotide-binding</keyword>
<reference evidence="9" key="1">
    <citation type="submission" date="2020-03" db="EMBL/GenBank/DDBJ databases">
        <title>A high-quality chromosome-level genome assembly of a woody plant with both climbing and erect habits, Rhamnella rubrinervis.</title>
        <authorList>
            <person name="Lu Z."/>
            <person name="Yang Y."/>
            <person name="Zhu X."/>
            <person name="Sun Y."/>
        </authorList>
    </citation>
    <scope>NUCLEOTIDE SEQUENCE</scope>
    <source>
        <strain evidence="9">BYM</strain>
        <tissue evidence="9">Leaf</tissue>
    </source>
</reference>
<dbReference type="InterPro" id="IPR003959">
    <property type="entry name" value="ATPase_AAA_core"/>
</dbReference>
<dbReference type="Pfam" id="PF00004">
    <property type="entry name" value="AAA"/>
    <property type="match status" value="1"/>
</dbReference>
<dbReference type="Gene3D" id="3.40.50.300">
    <property type="entry name" value="P-loop containing nucleotide triphosphate hydrolases"/>
    <property type="match status" value="1"/>
</dbReference>
<sequence length="489" mass="55763">MAPSSSETKLATAKTVLATAASIATTAMVARTVVQDFLPHEMQDFLFSGIRTFFSRFSNRLTMVVEEFDGLVNNQIYEAAETYLGSKVSPSTHRLKVSKPEKEKNFKITMESNEEILDVFHGVKFNWVLVTRQVESKYLHNPRDLNSTLRSEVRSFELSFHKKHRDLVINSYLPYILEESKSMKQDKKTLKIFTVDYENLYCNIVDAWIPTNLDHPATFNKLALDSEIKNFILGDLERFLKRREYYRKIGKAWKRGYLLYGPPGTGKSSLIAAMANYLNFDVYDLELTELRSNSELRRLLIAMANRSILVIEDIDCTIEFHDRTADADAAPVPHGSEDQKVTLSGMLNFIDGLWSSCGDERIIVFTTNHKDKLDSALLRPGRMDVHVHMSYCTPCGFELLASNYLGIKNHTLFEEVEQQLHITDVTPAEVAEQLIQSDHPDTALQGLIEFLKAKKKENEEAKAKKDQEAELQAKDCNEKAEVVNNDDKN</sequence>
<evidence type="ECO:0000256" key="2">
    <source>
        <dbReference type="ARBA" id="ARBA00007448"/>
    </source>
</evidence>
<accession>A0A8K0EC44</accession>
<dbReference type="AlphaFoldDB" id="A0A8K0EC44"/>
<keyword evidence="4" id="KW-0460">Magnesium</keyword>
<evidence type="ECO:0000256" key="7">
    <source>
        <dbReference type="SAM" id="MobiDB-lite"/>
    </source>
</evidence>
<evidence type="ECO:0000256" key="5">
    <source>
        <dbReference type="ARBA" id="ARBA00049360"/>
    </source>
</evidence>
<dbReference type="EMBL" id="VOIH02000008">
    <property type="protein sequence ID" value="KAF3441007.1"/>
    <property type="molecule type" value="Genomic_DNA"/>
</dbReference>
<proteinExistence type="inferred from homology"/>
<dbReference type="Pfam" id="PF14363">
    <property type="entry name" value="AAA_assoc"/>
    <property type="match status" value="1"/>
</dbReference>
<name>A0A8K0EC44_9ROSA</name>
<evidence type="ECO:0000256" key="1">
    <source>
        <dbReference type="ARBA" id="ARBA00001946"/>
    </source>
</evidence>
<keyword evidence="6" id="KW-0067">ATP-binding</keyword>
<dbReference type="InterPro" id="IPR025753">
    <property type="entry name" value="AAA_N_dom"/>
</dbReference>
<dbReference type="Pfam" id="PF25568">
    <property type="entry name" value="AAA_lid_At3g28540"/>
    <property type="match status" value="1"/>
</dbReference>
<evidence type="ECO:0000259" key="8">
    <source>
        <dbReference type="SMART" id="SM00382"/>
    </source>
</evidence>
<evidence type="ECO:0000313" key="9">
    <source>
        <dbReference type="EMBL" id="KAF3441007.1"/>
    </source>
</evidence>
<dbReference type="Gene3D" id="6.10.280.40">
    <property type="match status" value="1"/>
</dbReference>
<dbReference type="InterPro" id="IPR050747">
    <property type="entry name" value="Mitochondrial_chaperone_BCS1"/>
</dbReference>
<comment type="catalytic activity">
    <reaction evidence="5">
        <text>ATP + H2O = ADP + phosphate + H(+)</text>
        <dbReference type="Rhea" id="RHEA:13065"/>
        <dbReference type="ChEBI" id="CHEBI:15377"/>
        <dbReference type="ChEBI" id="CHEBI:15378"/>
        <dbReference type="ChEBI" id="CHEBI:30616"/>
        <dbReference type="ChEBI" id="CHEBI:43474"/>
        <dbReference type="ChEBI" id="CHEBI:456216"/>
    </reaction>
</comment>
<dbReference type="SMART" id="SM00382">
    <property type="entry name" value="AAA"/>
    <property type="match status" value="1"/>
</dbReference>
<feature type="region of interest" description="Disordered" evidence="7">
    <location>
        <begin position="460"/>
        <end position="489"/>
    </location>
</feature>
<gene>
    <name evidence="9" type="ORF">FNV43_RR19293</name>
</gene>
<feature type="domain" description="AAA+ ATPase" evidence="8">
    <location>
        <begin position="253"/>
        <end position="393"/>
    </location>
</feature>
<dbReference type="SUPFAM" id="SSF52540">
    <property type="entry name" value="P-loop containing nucleoside triphosphate hydrolases"/>
    <property type="match status" value="1"/>
</dbReference>
<dbReference type="CDD" id="cd19510">
    <property type="entry name" value="RecA-like_BCS1"/>
    <property type="match status" value="1"/>
</dbReference>
<evidence type="ECO:0000256" key="3">
    <source>
        <dbReference type="ARBA" id="ARBA00022801"/>
    </source>
</evidence>
<dbReference type="InterPro" id="IPR027417">
    <property type="entry name" value="P-loop_NTPase"/>
</dbReference>
<dbReference type="InterPro" id="IPR003593">
    <property type="entry name" value="AAA+_ATPase"/>
</dbReference>
<comment type="cofactor">
    <cofactor evidence="1">
        <name>Mg(2+)</name>
        <dbReference type="ChEBI" id="CHEBI:18420"/>
    </cofactor>
</comment>
<comment type="caution">
    <text evidence="9">The sequence shown here is derived from an EMBL/GenBank/DDBJ whole genome shotgun (WGS) entry which is preliminary data.</text>
</comment>
<dbReference type="InterPro" id="IPR058017">
    <property type="entry name" value="At3g28540-like_C"/>
</dbReference>
<organism evidence="9 10">
    <name type="scientific">Rhamnella rubrinervis</name>
    <dbReference type="NCBI Taxonomy" id="2594499"/>
    <lineage>
        <taxon>Eukaryota</taxon>
        <taxon>Viridiplantae</taxon>
        <taxon>Streptophyta</taxon>
        <taxon>Embryophyta</taxon>
        <taxon>Tracheophyta</taxon>
        <taxon>Spermatophyta</taxon>
        <taxon>Magnoliopsida</taxon>
        <taxon>eudicotyledons</taxon>
        <taxon>Gunneridae</taxon>
        <taxon>Pentapetalae</taxon>
        <taxon>rosids</taxon>
        <taxon>fabids</taxon>
        <taxon>Rosales</taxon>
        <taxon>Rhamnaceae</taxon>
        <taxon>rhamnoid group</taxon>
        <taxon>Rhamneae</taxon>
        <taxon>Rhamnella</taxon>
    </lineage>
</organism>
<keyword evidence="3" id="KW-0378">Hydrolase</keyword>
<dbReference type="InterPro" id="IPR003960">
    <property type="entry name" value="ATPase_AAA_CS"/>
</dbReference>
<dbReference type="GO" id="GO:0005524">
    <property type="term" value="F:ATP binding"/>
    <property type="evidence" value="ECO:0007669"/>
    <property type="project" value="UniProtKB-KW"/>
</dbReference>
<protein>
    <recommendedName>
        <fullName evidence="8">AAA+ ATPase domain-containing protein</fullName>
    </recommendedName>
</protein>
<evidence type="ECO:0000256" key="4">
    <source>
        <dbReference type="ARBA" id="ARBA00022842"/>
    </source>
</evidence>
<evidence type="ECO:0000256" key="6">
    <source>
        <dbReference type="RuleBase" id="RU003651"/>
    </source>
</evidence>
<evidence type="ECO:0000313" key="10">
    <source>
        <dbReference type="Proteomes" id="UP000796880"/>
    </source>
</evidence>
<dbReference type="Proteomes" id="UP000796880">
    <property type="component" value="Unassembled WGS sequence"/>
</dbReference>
<dbReference type="PROSITE" id="PS00674">
    <property type="entry name" value="AAA"/>
    <property type="match status" value="1"/>
</dbReference>
<dbReference type="GO" id="GO:0016887">
    <property type="term" value="F:ATP hydrolysis activity"/>
    <property type="evidence" value="ECO:0007669"/>
    <property type="project" value="InterPro"/>
</dbReference>
<keyword evidence="10" id="KW-1185">Reference proteome</keyword>
<dbReference type="OrthoDB" id="10251412at2759"/>
<comment type="similarity">
    <text evidence="2">Belongs to the AAA ATPase family. BCS1 subfamily.</text>
</comment>
<dbReference type="PANTHER" id="PTHR23070">
    <property type="entry name" value="BCS1 AAA-TYPE ATPASE"/>
    <property type="match status" value="1"/>
</dbReference>